<dbReference type="EMBL" id="JAAAIN010006337">
    <property type="protein sequence ID" value="KAG0271041.1"/>
    <property type="molecule type" value="Genomic_DNA"/>
</dbReference>
<keyword evidence="2" id="KW-1185">Reference proteome</keyword>
<feature type="non-terminal residue" evidence="1">
    <location>
        <position position="101"/>
    </location>
</feature>
<reference evidence="1" key="1">
    <citation type="journal article" date="2020" name="Fungal Divers.">
        <title>Resolving the Mortierellaceae phylogeny through synthesis of multi-gene phylogenetics and phylogenomics.</title>
        <authorList>
            <person name="Vandepol N."/>
            <person name="Liber J."/>
            <person name="Desiro A."/>
            <person name="Na H."/>
            <person name="Kennedy M."/>
            <person name="Barry K."/>
            <person name="Grigoriev I.V."/>
            <person name="Miller A.N."/>
            <person name="O'Donnell K."/>
            <person name="Stajich J.E."/>
            <person name="Bonito G."/>
        </authorList>
    </citation>
    <scope>NUCLEOTIDE SEQUENCE</scope>
    <source>
        <strain evidence="1">NVP60</strain>
    </source>
</reference>
<evidence type="ECO:0000313" key="1">
    <source>
        <dbReference type="EMBL" id="KAG0271041.1"/>
    </source>
</evidence>
<accession>A0A9P6QJU1</accession>
<sequence length="101" mass="10810">LPPRLTTTVAGGDYFLSEIRNVIRTEDDIARLWPGKNVDDMKILTIDAGQACPIGSYAHLPKGLVETVKGKEKVDLGAAMEGVVRTDPELPLDATSAPLPV</sequence>
<dbReference type="OrthoDB" id="2441991at2759"/>
<feature type="non-terminal residue" evidence="1">
    <location>
        <position position="1"/>
    </location>
</feature>
<gene>
    <name evidence="1" type="ORF">BGZ97_011355</name>
</gene>
<proteinExistence type="predicted"/>
<comment type="caution">
    <text evidence="1">The sequence shown here is derived from an EMBL/GenBank/DDBJ whole genome shotgun (WGS) entry which is preliminary data.</text>
</comment>
<evidence type="ECO:0000313" key="2">
    <source>
        <dbReference type="Proteomes" id="UP000823405"/>
    </source>
</evidence>
<organism evidence="1 2">
    <name type="scientific">Linnemannia gamsii</name>
    <dbReference type="NCBI Taxonomy" id="64522"/>
    <lineage>
        <taxon>Eukaryota</taxon>
        <taxon>Fungi</taxon>
        <taxon>Fungi incertae sedis</taxon>
        <taxon>Mucoromycota</taxon>
        <taxon>Mortierellomycotina</taxon>
        <taxon>Mortierellomycetes</taxon>
        <taxon>Mortierellales</taxon>
        <taxon>Mortierellaceae</taxon>
        <taxon>Linnemannia</taxon>
    </lineage>
</organism>
<protein>
    <submittedName>
        <fullName evidence="1">Uncharacterized protein</fullName>
    </submittedName>
</protein>
<name>A0A9P6QJU1_9FUNG</name>
<dbReference type="AlphaFoldDB" id="A0A9P6QJU1"/>
<dbReference type="Proteomes" id="UP000823405">
    <property type="component" value="Unassembled WGS sequence"/>
</dbReference>